<organism evidence="1 2">
    <name type="scientific">Streptomyces harbinensis</name>
    <dbReference type="NCBI Taxonomy" id="1176198"/>
    <lineage>
        <taxon>Bacteria</taxon>
        <taxon>Bacillati</taxon>
        <taxon>Actinomycetota</taxon>
        <taxon>Actinomycetes</taxon>
        <taxon>Kitasatosporales</taxon>
        <taxon>Streptomycetaceae</taxon>
        <taxon>Streptomyces</taxon>
    </lineage>
</organism>
<evidence type="ECO:0000313" key="2">
    <source>
        <dbReference type="Proteomes" id="UP000198873"/>
    </source>
</evidence>
<dbReference type="EMBL" id="FPAB01000007">
    <property type="protein sequence ID" value="SFT07944.1"/>
    <property type="molecule type" value="Genomic_DNA"/>
</dbReference>
<proteinExistence type="predicted"/>
<reference evidence="2" key="1">
    <citation type="submission" date="2016-10" db="EMBL/GenBank/DDBJ databases">
        <authorList>
            <person name="Varghese N."/>
            <person name="Submissions S."/>
        </authorList>
    </citation>
    <scope>NUCLEOTIDE SEQUENCE [LARGE SCALE GENOMIC DNA]</scope>
    <source>
        <strain evidence="2">CGMCC 4.7047</strain>
    </source>
</reference>
<protein>
    <submittedName>
        <fullName evidence="1">Uncharacterized protein</fullName>
    </submittedName>
</protein>
<sequence>MQGVGQPGCPTPCKTLRTRHGLRSRGHPYLGRAATTVREPGRTGQQEGFEQFPGCLCGDCHVRQLRATDPPSQPVGQVAVGFPRECGTISLSLLLAAVGYRANGGVLPDDLAAAVEPLVAGLRVESLSGHPDLRGRPVDDIRYALIGRL</sequence>
<name>A0A1I6V2P7_9ACTN</name>
<dbReference type="AlphaFoldDB" id="A0A1I6V2P7"/>
<gene>
    <name evidence="1" type="ORF">SAMN05444716_10719</name>
</gene>
<accession>A0A1I6V2P7</accession>
<dbReference type="Proteomes" id="UP000198873">
    <property type="component" value="Unassembled WGS sequence"/>
</dbReference>
<evidence type="ECO:0000313" key="1">
    <source>
        <dbReference type="EMBL" id="SFT07944.1"/>
    </source>
</evidence>
<dbReference type="STRING" id="1176198.SAMN05444716_10719"/>
<keyword evidence="2" id="KW-1185">Reference proteome</keyword>